<organism evidence="1 2">
    <name type="scientific">Urochloa decumbens</name>
    <dbReference type="NCBI Taxonomy" id="240449"/>
    <lineage>
        <taxon>Eukaryota</taxon>
        <taxon>Viridiplantae</taxon>
        <taxon>Streptophyta</taxon>
        <taxon>Embryophyta</taxon>
        <taxon>Tracheophyta</taxon>
        <taxon>Spermatophyta</taxon>
        <taxon>Magnoliopsida</taxon>
        <taxon>Liliopsida</taxon>
        <taxon>Poales</taxon>
        <taxon>Poaceae</taxon>
        <taxon>PACMAD clade</taxon>
        <taxon>Panicoideae</taxon>
        <taxon>Panicodae</taxon>
        <taxon>Paniceae</taxon>
        <taxon>Melinidinae</taxon>
        <taxon>Urochloa</taxon>
    </lineage>
</organism>
<gene>
    <name evidence="1" type="ORF">URODEC1_LOCUS64689</name>
</gene>
<dbReference type="EMBL" id="OZ075135">
    <property type="protein sequence ID" value="CAL5000136.1"/>
    <property type="molecule type" value="Genomic_DNA"/>
</dbReference>
<evidence type="ECO:0000313" key="2">
    <source>
        <dbReference type="Proteomes" id="UP001497457"/>
    </source>
</evidence>
<dbReference type="AlphaFoldDB" id="A0ABC9BEJ5"/>
<evidence type="ECO:0000313" key="1">
    <source>
        <dbReference type="EMBL" id="CAL5000136.1"/>
    </source>
</evidence>
<sequence>MKGSRRDLGLPKWPYRVRKMLTTEHRTTKREQTGEDTVHLILNQNACKKGALLPGPICSDTVSEAGYDNVSKSGSSSSSELSEGLASIYGQCVVSVASFIEGTMVFGCTGIFLPPGSSDTNATSVLTSASLVRSSDDENKIIDNLTIKVRLPDDLVVIGWLHHYDLKYDLAVVNIERLCGFCAPKLSSRLQLQFECSTNVVAVGRCFDSGMVTATRRIDIGRLSDELCELDMALLGGPLFGYHGISYRGFVGMNCREGERAVFLPRDKIIECLEHFGFRTDINQGVCGKKNQSQMRYGPIPASRWSDYPIPDNIIKRGEFYGMCVYNSFEDKFEGDIWSTFSKELRSTLSECVVALASFNEGARHFACTGVFIDSYPARILTSASLVRSSGDKRKIFDNLRIEVCLQNRARVTAVLRHCDLCYNVAVVEIICFRSPCAIELEKDIPFAPNIDVVAVGFCFRGCKLMATKGVLVDKTSRLDCKELGTSTCKITKAGIGGPLIDTCGNFVGMNFIDDEETPYLPRKNIYELLRRFDANGHNSAETIDKGDLYRWPVPEPYWDFPPYKEAALNYC</sequence>
<dbReference type="Pfam" id="PF13365">
    <property type="entry name" value="Trypsin_2"/>
    <property type="match status" value="1"/>
</dbReference>
<dbReference type="Proteomes" id="UP001497457">
    <property type="component" value="Chromosome 25rd"/>
</dbReference>
<dbReference type="Gene3D" id="2.40.10.120">
    <property type="match status" value="1"/>
</dbReference>
<dbReference type="PANTHER" id="PTHR18868:SF37">
    <property type="entry name" value="OS07G0665300 PROTEIN"/>
    <property type="match status" value="1"/>
</dbReference>
<proteinExistence type="predicted"/>
<reference evidence="1" key="1">
    <citation type="submission" date="2024-10" db="EMBL/GenBank/DDBJ databases">
        <authorList>
            <person name="Ryan C."/>
        </authorList>
    </citation>
    <scope>NUCLEOTIDE SEQUENCE [LARGE SCALE GENOMIC DNA]</scope>
</reference>
<keyword evidence="2" id="KW-1185">Reference proteome</keyword>
<dbReference type="PANTHER" id="PTHR18868">
    <property type="entry name" value="OS07G0665300 PROTEIN-RELATED"/>
    <property type="match status" value="1"/>
</dbReference>
<dbReference type="SUPFAM" id="SSF50494">
    <property type="entry name" value="Trypsin-like serine proteases"/>
    <property type="match status" value="2"/>
</dbReference>
<name>A0ABC9BEJ5_9POAL</name>
<protein>
    <submittedName>
        <fullName evidence="1">Uncharacterized protein</fullName>
    </submittedName>
</protein>
<dbReference type="InterPro" id="IPR009003">
    <property type="entry name" value="Peptidase_S1_PA"/>
</dbReference>
<accession>A0ABC9BEJ5</accession>